<dbReference type="RefSeq" id="WP_116279409.1">
    <property type="nucleotide sequence ID" value="NZ_NFZX01000057.1"/>
</dbReference>
<dbReference type="Proteomes" id="UP000256488">
    <property type="component" value="Unassembled WGS sequence"/>
</dbReference>
<evidence type="ECO:0000313" key="8">
    <source>
        <dbReference type="Proteomes" id="UP000256488"/>
    </source>
</evidence>
<keyword evidence="5 6" id="KW-0472">Membrane</keyword>
<evidence type="ECO:0000256" key="5">
    <source>
        <dbReference type="ARBA" id="ARBA00023136"/>
    </source>
</evidence>
<reference evidence="7 8" key="1">
    <citation type="submission" date="2017-05" db="EMBL/GenBank/DDBJ databases">
        <title>Virgibacillus sp. AK90 isolated from a saltern of Kakinada, India.</title>
        <authorList>
            <person name="Gupta V."/>
            <person name="Sidhu C."/>
            <person name="Korpole S."/>
            <person name="Pinnaka A.K."/>
        </authorList>
    </citation>
    <scope>NUCLEOTIDE SEQUENCE [LARGE SCALE GENOMIC DNA]</scope>
    <source>
        <strain evidence="7 8">AK90</strain>
    </source>
</reference>
<evidence type="ECO:0000256" key="6">
    <source>
        <dbReference type="SAM" id="Phobius"/>
    </source>
</evidence>
<dbReference type="AlphaFoldDB" id="A0A3E0WJL6"/>
<proteinExistence type="predicted"/>
<name>A0A3E0WJL6_9BACI</name>
<dbReference type="PANTHER" id="PTHR30213">
    <property type="entry name" value="INNER MEMBRANE PROTEIN YHJD"/>
    <property type="match status" value="1"/>
</dbReference>
<feature type="transmembrane region" description="Helical" evidence="6">
    <location>
        <begin position="56"/>
        <end position="81"/>
    </location>
</feature>
<protein>
    <submittedName>
        <fullName evidence="7">Uncharacterized protein</fullName>
    </submittedName>
</protein>
<feature type="transmembrane region" description="Helical" evidence="6">
    <location>
        <begin position="20"/>
        <end position="41"/>
    </location>
</feature>
<sequence length="96" mass="10973">MKEKLYRFAPNKCLPLKLILPGTITTSVLWQLISFGFSFYISNFSNYSATYGSRDGIIILLIWFYLTGMIFLSGAIINVLYNDKKSKGMENEQQVS</sequence>
<keyword evidence="3 6" id="KW-0812">Transmembrane</keyword>
<dbReference type="Pfam" id="PF03631">
    <property type="entry name" value="Virul_fac_BrkB"/>
    <property type="match status" value="1"/>
</dbReference>
<comment type="caution">
    <text evidence="7">The sequence shown here is derived from an EMBL/GenBank/DDBJ whole genome shotgun (WGS) entry which is preliminary data.</text>
</comment>
<keyword evidence="4 6" id="KW-1133">Transmembrane helix</keyword>
<dbReference type="NCBIfam" id="TIGR00765">
    <property type="entry name" value="yihY_not_rbn"/>
    <property type="match status" value="1"/>
</dbReference>
<evidence type="ECO:0000256" key="4">
    <source>
        <dbReference type="ARBA" id="ARBA00022989"/>
    </source>
</evidence>
<gene>
    <name evidence="7" type="ORF">CAI16_17385</name>
</gene>
<evidence type="ECO:0000313" key="7">
    <source>
        <dbReference type="EMBL" id="RFA32649.1"/>
    </source>
</evidence>
<dbReference type="PANTHER" id="PTHR30213:SF0">
    <property type="entry name" value="UPF0761 MEMBRANE PROTEIN YIHY"/>
    <property type="match status" value="1"/>
</dbReference>
<accession>A0A3E0WJL6</accession>
<keyword evidence="2" id="KW-1003">Cell membrane</keyword>
<dbReference type="EMBL" id="NFZX01000057">
    <property type="protein sequence ID" value="RFA32649.1"/>
    <property type="molecule type" value="Genomic_DNA"/>
</dbReference>
<dbReference type="InterPro" id="IPR017039">
    <property type="entry name" value="Virul_fac_BrkB"/>
</dbReference>
<evidence type="ECO:0000256" key="1">
    <source>
        <dbReference type="ARBA" id="ARBA00004651"/>
    </source>
</evidence>
<organism evidence="7 8">
    <name type="scientific">Virgibacillus dokdonensis</name>
    <dbReference type="NCBI Taxonomy" id="302167"/>
    <lineage>
        <taxon>Bacteria</taxon>
        <taxon>Bacillati</taxon>
        <taxon>Bacillota</taxon>
        <taxon>Bacilli</taxon>
        <taxon>Bacillales</taxon>
        <taxon>Bacillaceae</taxon>
        <taxon>Virgibacillus</taxon>
    </lineage>
</organism>
<comment type="subcellular location">
    <subcellularLocation>
        <location evidence="1">Cell membrane</location>
        <topology evidence="1">Multi-pass membrane protein</topology>
    </subcellularLocation>
</comment>
<evidence type="ECO:0000256" key="2">
    <source>
        <dbReference type="ARBA" id="ARBA00022475"/>
    </source>
</evidence>
<evidence type="ECO:0000256" key="3">
    <source>
        <dbReference type="ARBA" id="ARBA00022692"/>
    </source>
</evidence>
<dbReference type="GO" id="GO:0005886">
    <property type="term" value="C:plasma membrane"/>
    <property type="evidence" value="ECO:0007669"/>
    <property type="project" value="UniProtKB-SubCell"/>
</dbReference>